<feature type="compositionally biased region" description="Polar residues" evidence="1">
    <location>
        <begin position="1"/>
        <end position="10"/>
    </location>
</feature>
<evidence type="ECO:0000256" key="1">
    <source>
        <dbReference type="SAM" id="MobiDB-lite"/>
    </source>
</evidence>
<proteinExistence type="predicted"/>
<dbReference type="Pfam" id="PF24847">
    <property type="entry name" value="DUF7722"/>
    <property type="match status" value="1"/>
</dbReference>
<dbReference type="PANTHER" id="PTHR33513:SF4">
    <property type="entry name" value="GB|AAF04428.1"/>
    <property type="match status" value="1"/>
</dbReference>
<feature type="region of interest" description="Disordered" evidence="1">
    <location>
        <begin position="1"/>
        <end position="23"/>
    </location>
</feature>
<evidence type="ECO:0000313" key="4">
    <source>
        <dbReference type="Proteomes" id="UP000825935"/>
    </source>
</evidence>
<keyword evidence="4" id="KW-1185">Reference proteome</keyword>
<dbReference type="AlphaFoldDB" id="A0A8T2RJJ3"/>
<name>A0A8T2RJJ3_CERRI</name>
<evidence type="ECO:0000313" key="3">
    <source>
        <dbReference type="EMBL" id="KAH7295713.1"/>
    </source>
</evidence>
<dbReference type="OrthoDB" id="1932905at2759"/>
<comment type="caution">
    <text evidence="3">The sequence shown here is derived from an EMBL/GenBank/DDBJ whole genome shotgun (WGS) entry which is preliminary data.</text>
</comment>
<dbReference type="EMBL" id="CM035432">
    <property type="protein sequence ID" value="KAH7295713.1"/>
    <property type="molecule type" value="Genomic_DNA"/>
</dbReference>
<dbReference type="EMBL" id="CM035432">
    <property type="protein sequence ID" value="KAH7295712.1"/>
    <property type="molecule type" value="Genomic_DNA"/>
</dbReference>
<gene>
    <name evidence="3" type="ORF">KP509_27G061800</name>
</gene>
<protein>
    <recommendedName>
        <fullName evidence="2">DUF7722 domain-containing protein</fullName>
    </recommendedName>
</protein>
<sequence>MTSAVESSAMSPVDHDTKVGCGDKSNAVSKLLERLSSIEQSVQKFLSEKKRSNSHQHLLHLEQQHQTCSSPRLHEAKFPYPSTCCPNSPAVPTVFQMPLHYPRLSRADYENMEESRLDRLLEEYGLPVPPTLEAKRELAIGTFLWSS</sequence>
<reference evidence="3 4" key="1">
    <citation type="submission" date="2021-08" db="EMBL/GenBank/DDBJ databases">
        <title>WGS assembly of Ceratopteris richardii.</title>
        <authorList>
            <person name="Marchant D.B."/>
            <person name="Chen G."/>
            <person name="Jenkins J."/>
            <person name="Shu S."/>
            <person name="Leebens-Mack J."/>
            <person name="Grimwood J."/>
            <person name="Schmutz J."/>
            <person name="Soltis P."/>
            <person name="Soltis D."/>
            <person name="Chen Z.-H."/>
        </authorList>
    </citation>
    <scope>NUCLEOTIDE SEQUENCE [LARGE SCALE GENOMIC DNA]</scope>
    <source>
        <strain evidence="3">Whitten #5841</strain>
        <tissue evidence="3">Leaf</tissue>
    </source>
</reference>
<dbReference type="Proteomes" id="UP000825935">
    <property type="component" value="Chromosome 27"/>
</dbReference>
<evidence type="ECO:0000259" key="2">
    <source>
        <dbReference type="Pfam" id="PF24847"/>
    </source>
</evidence>
<dbReference type="InterPro" id="IPR056139">
    <property type="entry name" value="DUF7722"/>
</dbReference>
<organism evidence="3 4">
    <name type="scientific">Ceratopteris richardii</name>
    <name type="common">Triangle waterfern</name>
    <dbReference type="NCBI Taxonomy" id="49495"/>
    <lineage>
        <taxon>Eukaryota</taxon>
        <taxon>Viridiplantae</taxon>
        <taxon>Streptophyta</taxon>
        <taxon>Embryophyta</taxon>
        <taxon>Tracheophyta</taxon>
        <taxon>Polypodiopsida</taxon>
        <taxon>Polypodiidae</taxon>
        <taxon>Polypodiales</taxon>
        <taxon>Pteridineae</taxon>
        <taxon>Pteridaceae</taxon>
        <taxon>Parkerioideae</taxon>
        <taxon>Ceratopteris</taxon>
    </lineage>
</organism>
<accession>A0A8T2RJJ3</accession>
<dbReference type="PANTHER" id="PTHR33513">
    <property type="entry name" value="OS06G0523300 PROTEIN"/>
    <property type="match status" value="1"/>
</dbReference>
<feature type="domain" description="DUF7722" evidence="2">
    <location>
        <begin position="101"/>
        <end position="146"/>
    </location>
</feature>